<proteinExistence type="predicted"/>
<protein>
    <submittedName>
        <fullName evidence="2">Rrf2 family transcriptional regulator</fullName>
    </submittedName>
</protein>
<dbReference type="GO" id="GO:0003700">
    <property type="term" value="F:DNA-binding transcription factor activity"/>
    <property type="evidence" value="ECO:0007669"/>
    <property type="project" value="TreeGrafter"/>
</dbReference>
<accession>A0A437MH13</accession>
<name>A0A437MH13_9PROT</name>
<gene>
    <name evidence="2" type="ORF">EOD42_11060</name>
</gene>
<dbReference type="GO" id="GO:0005829">
    <property type="term" value="C:cytosol"/>
    <property type="evidence" value="ECO:0007669"/>
    <property type="project" value="TreeGrafter"/>
</dbReference>
<evidence type="ECO:0000313" key="2">
    <source>
        <dbReference type="EMBL" id="RVT96933.1"/>
    </source>
</evidence>
<reference evidence="2 3" key="1">
    <citation type="submission" date="2019-01" db="EMBL/GenBank/DDBJ databases">
        <authorList>
            <person name="Chen W.-M."/>
        </authorList>
    </citation>
    <scope>NUCLEOTIDE SEQUENCE [LARGE SCALE GENOMIC DNA]</scope>
    <source>
        <strain evidence="2 3">CCP-6</strain>
    </source>
</reference>
<dbReference type="Gene3D" id="1.10.10.10">
    <property type="entry name" value="Winged helix-like DNA-binding domain superfamily/Winged helix DNA-binding domain"/>
    <property type="match status" value="1"/>
</dbReference>
<dbReference type="SUPFAM" id="SSF46785">
    <property type="entry name" value="Winged helix' DNA-binding domain"/>
    <property type="match status" value="1"/>
</dbReference>
<dbReference type="InterPro" id="IPR000944">
    <property type="entry name" value="Tscrpt_reg_Rrf2"/>
</dbReference>
<dbReference type="AlphaFoldDB" id="A0A437MH13"/>
<dbReference type="Proteomes" id="UP000282957">
    <property type="component" value="Unassembled WGS sequence"/>
</dbReference>
<evidence type="ECO:0000313" key="3">
    <source>
        <dbReference type="Proteomes" id="UP000282957"/>
    </source>
</evidence>
<evidence type="ECO:0000256" key="1">
    <source>
        <dbReference type="ARBA" id="ARBA00023125"/>
    </source>
</evidence>
<dbReference type="OrthoDB" id="9808360at2"/>
<dbReference type="PROSITE" id="PS01332">
    <property type="entry name" value="HTH_RRF2_1"/>
    <property type="match status" value="1"/>
</dbReference>
<dbReference type="InterPro" id="IPR036390">
    <property type="entry name" value="WH_DNA-bd_sf"/>
</dbReference>
<dbReference type="EMBL" id="SACL01000003">
    <property type="protein sequence ID" value="RVT96933.1"/>
    <property type="molecule type" value="Genomic_DNA"/>
</dbReference>
<dbReference type="InterPro" id="IPR030489">
    <property type="entry name" value="TR_Rrf2-type_CS"/>
</dbReference>
<dbReference type="PANTHER" id="PTHR33221">
    <property type="entry name" value="WINGED HELIX-TURN-HELIX TRANSCRIPTIONAL REGULATOR, RRF2 FAMILY"/>
    <property type="match status" value="1"/>
</dbReference>
<dbReference type="InterPro" id="IPR036388">
    <property type="entry name" value="WH-like_DNA-bd_sf"/>
</dbReference>
<keyword evidence="3" id="KW-1185">Reference proteome</keyword>
<dbReference type="GO" id="GO:0003677">
    <property type="term" value="F:DNA binding"/>
    <property type="evidence" value="ECO:0007669"/>
    <property type="project" value="UniProtKB-KW"/>
</dbReference>
<keyword evidence="1" id="KW-0238">DNA-binding</keyword>
<comment type="caution">
    <text evidence="2">The sequence shown here is derived from an EMBL/GenBank/DDBJ whole genome shotgun (WGS) entry which is preliminary data.</text>
</comment>
<dbReference type="PANTHER" id="PTHR33221:SF5">
    <property type="entry name" value="HTH-TYPE TRANSCRIPTIONAL REGULATOR ISCR"/>
    <property type="match status" value="1"/>
</dbReference>
<dbReference type="Pfam" id="PF02082">
    <property type="entry name" value="Rrf2"/>
    <property type="match status" value="1"/>
</dbReference>
<dbReference type="NCBIfam" id="TIGR00738">
    <property type="entry name" value="rrf2_super"/>
    <property type="match status" value="1"/>
</dbReference>
<sequence length="156" mass="17027">MRISTRGRYAVMALVELASREAAAPAPPAGRRKPPVSLAEIAASRLLSLAYLEQLFGPLRRAGIVTSTRGPGGGYRLVNPPEQITIATIIDAVEEPFLTRDEPASERQVAEAADRLWQELDRHVQHFLESVSLADVLHGRVGMARLARGRELPVIC</sequence>
<dbReference type="PROSITE" id="PS51197">
    <property type="entry name" value="HTH_RRF2_2"/>
    <property type="match status" value="1"/>
</dbReference>
<organism evidence="2 3">
    <name type="scientific">Rhodovarius crocodyli</name>
    <dbReference type="NCBI Taxonomy" id="1979269"/>
    <lineage>
        <taxon>Bacteria</taxon>
        <taxon>Pseudomonadati</taxon>
        <taxon>Pseudomonadota</taxon>
        <taxon>Alphaproteobacteria</taxon>
        <taxon>Acetobacterales</taxon>
        <taxon>Roseomonadaceae</taxon>
        <taxon>Rhodovarius</taxon>
    </lineage>
</organism>